<dbReference type="OrthoDB" id="3518032at2"/>
<evidence type="ECO:0000256" key="4">
    <source>
        <dbReference type="ARBA" id="ARBA00023239"/>
    </source>
</evidence>
<dbReference type="GO" id="GO:0008909">
    <property type="term" value="F:isochorismate synthase activity"/>
    <property type="evidence" value="ECO:0007669"/>
    <property type="project" value="InterPro"/>
</dbReference>
<dbReference type="Gene3D" id="3.60.120.10">
    <property type="entry name" value="Anthranilate synthase"/>
    <property type="match status" value="1"/>
</dbReference>
<keyword evidence="4" id="KW-0456">Lyase</keyword>
<dbReference type="AlphaFoldDB" id="A0A1S1LDZ5"/>
<dbReference type="GO" id="GO:0046872">
    <property type="term" value="F:metal ion binding"/>
    <property type="evidence" value="ECO:0007669"/>
    <property type="project" value="UniProtKB-KW"/>
</dbReference>
<dbReference type="InterPro" id="IPR019996">
    <property type="entry name" value="Salicylate_synthase"/>
</dbReference>
<dbReference type="GO" id="GO:0016833">
    <property type="term" value="F:oxo-acid-lyase activity"/>
    <property type="evidence" value="ECO:0007669"/>
    <property type="project" value="InterPro"/>
</dbReference>
<dbReference type="Pfam" id="PF00425">
    <property type="entry name" value="Chorismate_bind"/>
    <property type="match status" value="1"/>
</dbReference>
<sequence length="453" mass="48904">MSKMSAVVDPDTGARTWVSVQKGLPDGFAPADLASVLAQEIPERHGDEYLIYERDGEWVLAIGARASVELDSDGLRILRDGSVEKRGWSGHPGAALEVAVNEISDGVHRVFGWVAFEFGTYRFNLQHRLAPGTPLARVFTPRAEVVITADGISVSDERYVDEISRLIDQGAPAIPAPASIDLVPDPSDYRGRVGIATAEIRSGLYHKVILSRRVEVPFAMDFPSTYRLGRHNNTPVRSFLLRLGGIRALGYSPELVTAVEADGTVITQPLAGTRAFGRGADADRVARDDLESNAKEIVEHAISVRSSLAEIAEVVDPGSTKVTDFMTVRERGSVQHLGSTVSGELSPGMTRMDALEALFPAVTASGIPKAEGVDAILRLDDHPRGLYSGAVLMMYPNGGLDAALTLRSAYEYDGHTWLRAGAGIIEASTPEREFEETCEKLGSIAPYVIKREA</sequence>
<dbReference type="NCBIfam" id="TIGR03494">
    <property type="entry name" value="salicyl_syn"/>
    <property type="match status" value="1"/>
</dbReference>
<keyword evidence="2" id="KW-0479">Metal-binding</keyword>
<proteinExistence type="predicted"/>
<dbReference type="SUPFAM" id="SSF56322">
    <property type="entry name" value="ADC synthase"/>
    <property type="match status" value="1"/>
</dbReference>
<dbReference type="Proteomes" id="UP000179616">
    <property type="component" value="Unassembled WGS sequence"/>
</dbReference>
<dbReference type="PANTHER" id="PTHR11236:SF48">
    <property type="entry name" value="ISOCHORISMATE SYNTHASE MENF"/>
    <property type="match status" value="1"/>
</dbReference>
<dbReference type="InterPro" id="IPR015890">
    <property type="entry name" value="Chorismate_C"/>
</dbReference>
<gene>
    <name evidence="6" type="ORF">BKG76_06980</name>
</gene>
<dbReference type="InterPro" id="IPR005801">
    <property type="entry name" value="ADC_synthase"/>
</dbReference>
<reference evidence="6 7" key="1">
    <citation type="submission" date="2016-10" db="EMBL/GenBank/DDBJ databases">
        <title>Evaluation of Human, Veterinary and Environmental Mycobacterium chelonae Isolates by Core Genome Phylogenomic Analysis, Targeted Gene Comparison, and Anti-microbial Susceptibility Patterns: A Tale of Mistaken Identities.</title>
        <authorList>
            <person name="Fogelson S.B."/>
            <person name="Camus A.C."/>
            <person name="Lorenz W."/>
            <person name="Vasireddy R."/>
            <person name="Vasireddy S."/>
            <person name="Smith T."/>
            <person name="Brown-Elliott B.A."/>
            <person name="Wallace R.J.Jr."/>
            <person name="Hasan N.A."/>
            <person name="Reischl U."/>
            <person name="Sanchez S."/>
        </authorList>
    </citation>
    <scope>NUCLEOTIDE SEQUENCE [LARGE SCALE GENOMIC DNA]</scope>
    <source>
        <strain evidence="6 7">1559</strain>
    </source>
</reference>
<evidence type="ECO:0000313" key="6">
    <source>
        <dbReference type="EMBL" id="OHU28971.1"/>
    </source>
</evidence>
<accession>A0A1S1LDZ5</accession>
<evidence type="ECO:0000256" key="2">
    <source>
        <dbReference type="ARBA" id="ARBA00022723"/>
    </source>
</evidence>
<evidence type="ECO:0000259" key="5">
    <source>
        <dbReference type="Pfam" id="PF00425"/>
    </source>
</evidence>
<dbReference type="STRING" id="948102.BKG76_06980"/>
<comment type="caution">
    <text evidence="6">The sequence shown here is derived from an EMBL/GenBank/DDBJ whole genome shotgun (WGS) entry which is preliminary data.</text>
</comment>
<protein>
    <submittedName>
        <fullName evidence="6">Salicylate synthase</fullName>
    </submittedName>
</protein>
<dbReference type="RefSeq" id="WP_070936982.1">
    <property type="nucleotide sequence ID" value="NZ_MLIK01000008.1"/>
</dbReference>
<dbReference type="GeneID" id="57166541"/>
<dbReference type="PANTHER" id="PTHR11236">
    <property type="entry name" value="AMINOBENZOATE/ANTHRANILATE SYNTHASE"/>
    <property type="match status" value="1"/>
</dbReference>
<dbReference type="InterPro" id="IPR019999">
    <property type="entry name" value="Anth_synth_I-like"/>
</dbReference>
<name>A0A1S1LDZ5_9MYCO</name>
<keyword evidence="3" id="KW-0460">Magnesium</keyword>
<dbReference type="PRINTS" id="PR00095">
    <property type="entry name" value="ANTSNTHASEI"/>
</dbReference>
<dbReference type="EMBL" id="MLIK01000008">
    <property type="protein sequence ID" value="OHU28971.1"/>
    <property type="molecule type" value="Genomic_DNA"/>
</dbReference>
<comment type="cofactor">
    <cofactor evidence="1">
        <name>Mg(2+)</name>
        <dbReference type="ChEBI" id="CHEBI:18420"/>
    </cofactor>
</comment>
<organism evidence="6 7">
    <name type="scientific">Mycobacteroides franklinii</name>
    <dbReference type="NCBI Taxonomy" id="948102"/>
    <lineage>
        <taxon>Bacteria</taxon>
        <taxon>Bacillati</taxon>
        <taxon>Actinomycetota</taxon>
        <taxon>Actinomycetes</taxon>
        <taxon>Mycobacteriales</taxon>
        <taxon>Mycobacteriaceae</taxon>
        <taxon>Mycobacteroides</taxon>
    </lineage>
</organism>
<feature type="domain" description="Chorismate-utilising enzyme C-terminal" evidence="5">
    <location>
        <begin position="187"/>
        <end position="440"/>
    </location>
</feature>
<evidence type="ECO:0000256" key="3">
    <source>
        <dbReference type="ARBA" id="ARBA00022842"/>
    </source>
</evidence>
<dbReference type="GO" id="GO:0000162">
    <property type="term" value="P:L-tryptophan biosynthetic process"/>
    <property type="evidence" value="ECO:0007669"/>
    <property type="project" value="TreeGrafter"/>
</dbReference>
<evidence type="ECO:0000313" key="7">
    <source>
        <dbReference type="Proteomes" id="UP000179616"/>
    </source>
</evidence>
<evidence type="ECO:0000256" key="1">
    <source>
        <dbReference type="ARBA" id="ARBA00001946"/>
    </source>
</evidence>